<dbReference type="InterPro" id="IPR045051">
    <property type="entry name" value="SBT"/>
</dbReference>
<proteinExistence type="inferred from homology"/>
<evidence type="ECO:0000313" key="7">
    <source>
        <dbReference type="Proteomes" id="UP001054889"/>
    </source>
</evidence>
<evidence type="ECO:0000256" key="3">
    <source>
        <dbReference type="PROSITE-ProRule" id="PRU01240"/>
    </source>
</evidence>
<comment type="similarity">
    <text evidence="1 3">Belongs to the peptidase S8 family.</text>
</comment>
<gene>
    <name evidence="6" type="primary">gb00841</name>
    <name evidence="6" type="ORF">PR202_gb00841</name>
</gene>
<dbReference type="Pfam" id="PF17766">
    <property type="entry name" value="fn3_6"/>
    <property type="match status" value="1"/>
</dbReference>
<dbReference type="SUPFAM" id="SSF52743">
    <property type="entry name" value="Subtilisin-like"/>
    <property type="match status" value="1"/>
</dbReference>
<dbReference type="InterPro" id="IPR000209">
    <property type="entry name" value="Peptidase_S8/S53_dom"/>
</dbReference>
<dbReference type="GO" id="GO:0006508">
    <property type="term" value="P:proteolysis"/>
    <property type="evidence" value="ECO:0007669"/>
    <property type="project" value="InterPro"/>
</dbReference>
<dbReference type="PANTHER" id="PTHR10795">
    <property type="entry name" value="PROPROTEIN CONVERTASE SUBTILISIN/KEXIN"/>
    <property type="match status" value="1"/>
</dbReference>
<organism evidence="6 7">
    <name type="scientific">Eleusine coracana subsp. coracana</name>
    <dbReference type="NCBI Taxonomy" id="191504"/>
    <lineage>
        <taxon>Eukaryota</taxon>
        <taxon>Viridiplantae</taxon>
        <taxon>Streptophyta</taxon>
        <taxon>Embryophyta</taxon>
        <taxon>Tracheophyta</taxon>
        <taxon>Spermatophyta</taxon>
        <taxon>Magnoliopsida</taxon>
        <taxon>Liliopsida</taxon>
        <taxon>Poales</taxon>
        <taxon>Poaceae</taxon>
        <taxon>PACMAD clade</taxon>
        <taxon>Chloridoideae</taxon>
        <taxon>Cynodonteae</taxon>
        <taxon>Eleusininae</taxon>
        <taxon>Eleusine</taxon>
    </lineage>
</organism>
<protein>
    <submittedName>
        <fullName evidence="6">Uncharacterized protein</fullName>
    </submittedName>
</protein>
<dbReference type="Gene3D" id="2.60.40.2310">
    <property type="match status" value="1"/>
</dbReference>
<comment type="caution">
    <text evidence="6">The sequence shown here is derived from an EMBL/GenBank/DDBJ whole genome shotgun (WGS) entry which is preliminary data.</text>
</comment>
<dbReference type="Gene3D" id="3.40.50.200">
    <property type="entry name" value="Peptidase S8/S53 domain"/>
    <property type="match status" value="1"/>
</dbReference>
<dbReference type="PROSITE" id="PS51892">
    <property type="entry name" value="SUBTILASE"/>
    <property type="match status" value="1"/>
</dbReference>
<name>A0AAV5DVW3_ELECO</name>
<feature type="domain" description="Subtilisin-like protease fibronectin type-III" evidence="5">
    <location>
        <begin position="143"/>
        <end position="246"/>
    </location>
</feature>
<dbReference type="InterPro" id="IPR041469">
    <property type="entry name" value="Subtilisin-like_FN3"/>
</dbReference>
<dbReference type="AlphaFoldDB" id="A0AAV5DVW3"/>
<dbReference type="InterPro" id="IPR036852">
    <property type="entry name" value="Peptidase_S8/S53_dom_sf"/>
</dbReference>
<comment type="caution">
    <text evidence="3">Lacks conserved residue(s) required for the propagation of feature annotation.</text>
</comment>
<dbReference type="Proteomes" id="UP001054889">
    <property type="component" value="Unassembled WGS sequence"/>
</dbReference>
<evidence type="ECO:0000256" key="1">
    <source>
        <dbReference type="ARBA" id="ARBA00011073"/>
    </source>
</evidence>
<reference evidence="6" key="1">
    <citation type="journal article" date="2018" name="DNA Res.">
        <title>Multiple hybrid de novo genome assembly of finger millet, an orphan allotetraploid crop.</title>
        <authorList>
            <person name="Hatakeyama M."/>
            <person name="Aluri S."/>
            <person name="Balachadran M.T."/>
            <person name="Sivarajan S.R."/>
            <person name="Patrignani A."/>
            <person name="Gruter S."/>
            <person name="Poveda L."/>
            <person name="Shimizu-Inatsugi R."/>
            <person name="Baeten J."/>
            <person name="Francoijs K.J."/>
            <person name="Nataraja K.N."/>
            <person name="Reddy Y.A.N."/>
            <person name="Phadnis S."/>
            <person name="Ravikumar R.L."/>
            <person name="Schlapbach R."/>
            <person name="Sreeman S.M."/>
            <person name="Shimizu K.K."/>
        </authorList>
    </citation>
    <scope>NUCLEOTIDE SEQUENCE</scope>
</reference>
<dbReference type="GO" id="GO:0004252">
    <property type="term" value="F:serine-type endopeptidase activity"/>
    <property type="evidence" value="ECO:0007669"/>
    <property type="project" value="InterPro"/>
</dbReference>
<keyword evidence="7" id="KW-1185">Reference proteome</keyword>
<sequence>MAVVSGRPTISVRSISGGATFNFFSGGTSMSTPHLSGIAALIKNKHPEWSPAAIKSAIMTTADVQDRSGNPILNELHQPADWFATGAGHVNPKKAAEPGLVYDIAPGDYIGYLCGLYTSQEVSMIARQVVNCSDVTVIPESMLNYPSISVVFQQTSNNQDEPVVLQRKLKNVGNKVPWVYVPMVDMPADDEDVTIDVSPRELVFTQVNQEQSFNVTIWPRQNGARLVQGAIRWVSGTSTVRSPISISFA</sequence>
<reference evidence="6" key="2">
    <citation type="submission" date="2021-12" db="EMBL/GenBank/DDBJ databases">
        <title>Resequencing data analysis of finger millet.</title>
        <authorList>
            <person name="Hatakeyama M."/>
            <person name="Aluri S."/>
            <person name="Balachadran M.T."/>
            <person name="Sivarajan S.R."/>
            <person name="Poveda L."/>
            <person name="Shimizu-Inatsugi R."/>
            <person name="Schlapbach R."/>
            <person name="Sreeman S.M."/>
            <person name="Shimizu K.K."/>
        </authorList>
    </citation>
    <scope>NUCLEOTIDE SEQUENCE</scope>
</reference>
<dbReference type="Pfam" id="PF00082">
    <property type="entry name" value="Peptidase_S8"/>
    <property type="match status" value="1"/>
</dbReference>
<evidence type="ECO:0000313" key="6">
    <source>
        <dbReference type="EMBL" id="GJN14065.1"/>
    </source>
</evidence>
<accession>A0AAV5DVW3</accession>
<evidence type="ECO:0000259" key="4">
    <source>
        <dbReference type="Pfam" id="PF00082"/>
    </source>
</evidence>
<keyword evidence="2" id="KW-0732">Signal</keyword>
<evidence type="ECO:0000259" key="5">
    <source>
        <dbReference type="Pfam" id="PF17766"/>
    </source>
</evidence>
<dbReference type="EMBL" id="BQKI01000071">
    <property type="protein sequence ID" value="GJN14065.1"/>
    <property type="molecule type" value="Genomic_DNA"/>
</dbReference>
<evidence type="ECO:0000256" key="2">
    <source>
        <dbReference type="ARBA" id="ARBA00022729"/>
    </source>
</evidence>
<feature type="domain" description="Peptidase S8/S53" evidence="4">
    <location>
        <begin position="26"/>
        <end position="66"/>
    </location>
</feature>